<dbReference type="Gene3D" id="3.10.10.10">
    <property type="entry name" value="HIV Type 1 Reverse Transcriptase, subunit A, domain 1"/>
    <property type="match status" value="1"/>
</dbReference>
<dbReference type="EMBL" id="BQNB010011443">
    <property type="protein sequence ID" value="GJS90647.1"/>
    <property type="molecule type" value="Genomic_DNA"/>
</dbReference>
<dbReference type="PANTHER" id="PTHR48475:SF2">
    <property type="entry name" value="RIBONUCLEASE H"/>
    <property type="match status" value="1"/>
</dbReference>
<keyword evidence="2" id="KW-0695">RNA-directed DNA polymerase</keyword>
<dbReference type="InterPro" id="IPR041577">
    <property type="entry name" value="RT_RNaseH_2"/>
</dbReference>
<dbReference type="GO" id="GO:0003964">
    <property type="term" value="F:RNA-directed DNA polymerase activity"/>
    <property type="evidence" value="ECO:0007669"/>
    <property type="project" value="UniProtKB-KW"/>
</dbReference>
<dbReference type="Proteomes" id="UP001151760">
    <property type="component" value="Unassembled WGS sequence"/>
</dbReference>
<comment type="caution">
    <text evidence="2">The sequence shown here is derived from an EMBL/GenBank/DDBJ whole genome shotgun (WGS) entry which is preliminary data.</text>
</comment>
<keyword evidence="2" id="KW-0808">Transferase</keyword>
<protein>
    <submittedName>
        <fullName evidence="2">Reverse transcriptase domain-containing protein</fullName>
    </submittedName>
</protein>
<dbReference type="Gene3D" id="3.30.70.270">
    <property type="match status" value="2"/>
</dbReference>
<organism evidence="2 3">
    <name type="scientific">Tanacetum coccineum</name>
    <dbReference type="NCBI Taxonomy" id="301880"/>
    <lineage>
        <taxon>Eukaryota</taxon>
        <taxon>Viridiplantae</taxon>
        <taxon>Streptophyta</taxon>
        <taxon>Embryophyta</taxon>
        <taxon>Tracheophyta</taxon>
        <taxon>Spermatophyta</taxon>
        <taxon>Magnoliopsida</taxon>
        <taxon>eudicotyledons</taxon>
        <taxon>Gunneridae</taxon>
        <taxon>Pentapetalae</taxon>
        <taxon>asterids</taxon>
        <taxon>campanulids</taxon>
        <taxon>Asterales</taxon>
        <taxon>Asteraceae</taxon>
        <taxon>Asteroideae</taxon>
        <taxon>Anthemideae</taxon>
        <taxon>Anthemidinae</taxon>
        <taxon>Tanacetum</taxon>
    </lineage>
</organism>
<keyword evidence="2" id="KW-0548">Nucleotidyltransferase</keyword>
<dbReference type="PANTHER" id="PTHR48475">
    <property type="entry name" value="RIBONUCLEASE H"/>
    <property type="match status" value="1"/>
</dbReference>
<sequence length="310" mass="35871">MWRMCIDFKNVNSAYPKDYYPLLEIDLKIESAMGFPYKCFLNAYKGYHQIQMSEEDEEKTAFYIDQGTYSYVDDMVNKSKTEHEMIIDIAKTFDNLRKSSKTLKEMQSLSGKLAALNRFLSRSAERALPFFETLKNITKENKEDYRWTKDAERAFQEMKRLIIELPTPTTPVPKETLCVYLVASKDAVSGVLMADREGKQTPIRFVSRTLHEVERNYAPLKKLALCLLHLSRMLRMYFEVHLISMDQPIKQILNKPEVSGKLAKYAVEIGAYNITYVPRNAVKGQVLVDFINKVPTGTKHLEIYSITPCV</sequence>
<reference evidence="2" key="2">
    <citation type="submission" date="2022-01" db="EMBL/GenBank/DDBJ databases">
        <authorList>
            <person name="Yamashiro T."/>
            <person name="Shiraishi A."/>
            <person name="Satake H."/>
            <person name="Nakayama K."/>
        </authorList>
    </citation>
    <scope>NUCLEOTIDE SEQUENCE</scope>
</reference>
<feature type="domain" description="Reverse transcriptase/retrotransposon-derived protein RNase H-like" evidence="1">
    <location>
        <begin position="147"/>
        <end position="241"/>
    </location>
</feature>
<dbReference type="SUPFAM" id="SSF56672">
    <property type="entry name" value="DNA/RNA polymerases"/>
    <property type="match status" value="1"/>
</dbReference>
<evidence type="ECO:0000313" key="2">
    <source>
        <dbReference type="EMBL" id="GJS90647.1"/>
    </source>
</evidence>
<proteinExistence type="predicted"/>
<keyword evidence="3" id="KW-1185">Reference proteome</keyword>
<dbReference type="InterPro" id="IPR043502">
    <property type="entry name" value="DNA/RNA_pol_sf"/>
</dbReference>
<gene>
    <name evidence="2" type="ORF">Tco_0773283</name>
</gene>
<dbReference type="Pfam" id="PF17919">
    <property type="entry name" value="RT_RNaseH_2"/>
    <property type="match status" value="1"/>
</dbReference>
<accession>A0ABQ4ZLA4</accession>
<dbReference type="InterPro" id="IPR043128">
    <property type="entry name" value="Rev_trsase/Diguanyl_cyclase"/>
</dbReference>
<name>A0ABQ4ZLA4_9ASTR</name>
<evidence type="ECO:0000313" key="3">
    <source>
        <dbReference type="Proteomes" id="UP001151760"/>
    </source>
</evidence>
<evidence type="ECO:0000259" key="1">
    <source>
        <dbReference type="Pfam" id="PF17919"/>
    </source>
</evidence>
<reference evidence="2" key="1">
    <citation type="journal article" date="2022" name="Int. J. Mol. Sci.">
        <title>Draft Genome of Tanacetum Coccineum: Genomic Comparison of Closely Related Tanacetum-Family Plants.</title>
        <authorList>
            <person name="Yamashiro T."/>
            <person name="Shiraishi A."/>
            <person name="Nakayama K."/>
            <person name="Satake H."/>
        </authorList>
    </citation>
    <scope>NUCLEOTIDE SEQUENCE</scope>
</reference>